<dbReference type="GO" id="GO:0015562">
    <property type="term" value="F:efflux transmembrane transporter activity"/>
    <property type="evidence" value="ECO:0007669"/>
    <property type="project" value="InterPro"/>
</dbReference>
<dbReference type="Gene3D" id="3.30.70.1430">
    <property type="entry name" value="Multidrug efflux transporter AcrB pore domain"/>
    <property type="match status" value="2"/>
</dbReference>
<dbReference type="PRINTS" id="PR00702">
    <property type="entry name" value="ACRIFLAVINRP"/>
</dbReference>
<dbReference type="InterPro" id="IPR003423">
    <property type="entry name" value="OMP_efflux"/>
</dbReference>
<dbReference type="Proteomes" id="UP000240357">
    <property type="component" value="Unassembled WGS sequence"/>
</dbReference>
<feature type="transmembrane region" description="Helical" evidence="9">
    <location>
        <begin position="902"/>
        <end position="921"/>
    </location>
</feature>
<evidence type="ECO:0000256" key="3">
    <source>
        <dbReference type="ARBA" id="ARBA00010942"/>
    </source>
</evidence>
<keyword evidence="4" id="KW-0813">Transport</keyword>
<dbReference type="Gene3D" id="3.30.70.1320">
    <property type="entry name" value="Multidrug efflux transporter AcrB pore domain like"/>
    <property type="match status" value="1"/>
</dbReference>
<feature type="transmembrane region" description="Helical" evidence="9">
    <location>
        <begin position="973"/>
        <end position="994"/>
    </location>
</feature>
<sequence>MLDRIIHFSIHNKLIIGLFTLALILWGSYSVTQLTIDAVPDITNNQVQVITQSPSLAAQEVERLISFPVEVTMATIPDIEEIRSFSRFGLSVVTIVFKDKVDIYWARQQVSERLREAENQIPAGVGSPELAPVSTGLGEIYQYVLHTKKGYSKKYSDTDLRTIQDWIVRQQLLGTPGVADVSSFGGHVKQYEIAIDPERLRSINISISDIFTALEKNNQNTGGAYIDRKPNAYFIRSEGLASSIDDIQKIVVKSNENGVPVLIRDVATVQFGSAVRYGAMTRNAEGEVVGGLVLMLKGANASQVIKAVKEKVATIEKTLPEGVVIEPFLDRSKLVNNAIGTVTRNLAEGALIVIFVLVLLLGNLRAGLIVASVIPLSMLFAISLMNVFGVSGNLMSLGAIDFGLIVDGAVIIVEATLHHLGARTLLRPLTQGEMDEEVYQSASKIRNSAAFGEIIILIVYLPILALVGIEGKMFRPMAQTVAFAIVGAFILSLTYVPMVSALFLSKKKEYRKTIADRIMGFFHRLYAPLIVLALRHKSIVLITALLFFLGSLFLFLRMGGEFIPSLSEGDFAVETRVLSGSSISQTIEASTQAADILLKKFPDEVKEVVGKIGSGEIPTDPMPVEAIDLMIILKDKENWVKADNSEDLANEMAEALEAIPGVTFGFQQPIQMRFNELMSGARQDVVIKVYGEDLGVLSEQAGKVGRIVKTVKGAQDLYVEQITGLPQIVITFDRDKIAQFGLNIEDVNQAIQTGFAGQSAGVIYEGEKRFEMVVRLASSNRQSLEDVQGLYVTTPHGDQVPLEQVAQIGFKTGASQIQRDDAKRRITIGFNVRGRDIESIVEELQAKINTQLKFPPGYYVTYGGQFENLEKAKMRLTVAVPVALLLIFLLLFFTFRSIAQSLLIFTAIPLSAIGGVVALWMRDMPFSISAGVGFIALFGVAVLNGIVLISYFNQLKAEGIADITERVLKGTEVRLRPVIMTALVASLGFLPMALSNTAGAEVQKPLATVVIGGLVSATLLTLVVLPILYILLEQFMEKQTGVKQRVVVPLGKAFILVLLAGIGIFLPGLAHAQEPQPLTLPQAIDLALSKNISLEAANFQVSANKTLQGAAVDIGKTNIETVYGQINSVNKDNNFTVTQSFAFPTVYTNQSRLAKANIRGSELNRSILQREIVQEVKNVYQSLIYLEAKLQLLEHQDSLYSNFAKASNSRLRTGETNLLENATAQAQQVEVKNSIEQTQAEQELYKTQLQTLIGSQAPVSIVPTPFARLPVTVPDTAILPERPQLAIYEQQKETAKIQTKLERARTLPDFTIGYFNQSIIGLQNVNGVDRNFTGDDRFNGVQVGISVPLWYGAHSARIKAAQYQEKLADATYRFQQTQQTTQLKLAIQRLRKQETNLDYYEKTGLPLADLIIKHAEKGFQNGVIDYLEYVQSLNRALTIKANHLEALHQFNTAAIALEFISGQ</sequence>
<evidence type="ECO:0000256" key="7">
    <source>
        <dbReference type="ARBA" id="ARBA00022989"/>
    </source>
</evidence>
<evidence type="ECO:0000256" key="6">
    <source>
        <dbReference type="ARBA" id="ARBA00022692"/>
    </source>
</evidence>
<dbReference type="InterPro" id="IPR001036">
    <property type="entry name" value="Acrflvin-R"/>
</dbReference>
<dbReference type="Pfam" id="PF00873">
    <property type="entry name" value="ACR_tran"/>
    <property type="match status" value="1"/>
</dbReference>
<name>A0A2T2YM90_9BACT</name>
<dbReference type="OrthoDB" id="636130at2"/>
<dbReference type="Gene3D" id="3.30.2090.10">
    <property type="entry name" value="Multidrug efflux transporter AcrB TolC docking domain, DN and DC subdomains"/>
    <property type="match status" value="2"/>
</dbReference>
<dbReference type="SUPFAM" id="SSF82693">
    <property type="entry name" value="Multidrug efflux transporter AcrB pore domain, PN1, PN2, PC1 and PC2 subdomains"/>
    <property type="match status" value="2"/>
</dbReference>
<feature type="transmembrane region" description="Helical" evidence="9">
    <location>
        <begin position="450"/>
        <end position="469"/>
    </location>
</feature>
<comment type="caution">
    <text evidence="10">The sequence shown here is derived from an EMBL/GenBank/DDBJ whole genome shotgun (WGS) entry which is preliminary data.</text>
</comment>
<dbReference type="NCBIfam" id="TIGR00914">
    <property type="entry name" value="2A0601"/>
    <property type="match status" value="1"/>
</dbReference>
<evidence type="ECO:0000256" key="4">
    <source>
        <dbReference type="ARBA" id="ARBA00022448"/>
    </source>
</evidence>
<comment type="similarity">
    <text evidence="2">Belongs to the outer membrane factor (OMF) (TC 1.B.17) family.</text>
</comment>
<dbReference type="PANTHER" id="PTHR32063">
    <property type="match status" value="1"/>
</dbReference>
<dbReference type="InterPro" id="IPR004763">
    <property type="entry name" value="CusA-like"/>
</dbReference>
<feature type="transmembrane region" description="Helical" evidence="9">
    <location>
        <begin position="927"/>
        <end position="952"/>
    </location>
</feature>
<keyword evidence="6 9" id="KW-0812">Transmembrane</keyword>
<dbReference type="EMBL" id="PYFT01000001">
    <property type="protein sequence ID" value="PSR56624.1"/>
    <property type="molecule type" value="Genomic_DNA"/>
</dbReference>
<dbReference type="SUPFAM" id="SSF82866">
    <property type="entry name" value="Multidrug efflux transporter AcrB transmembrane domain"/>
    <property type="match status" value="2"/>
</dbReference>
<dbReference type="GO" id="GO:0008324">
    <property type="term" value="F:monoatomic cation transmembrane transporter activity"/>
    <property type="evidence" value="ECO:0007669"/>
    <property type="project" value="InterPro"/>
</dbReference>
<dbReference type="GO" id="GO:0005886">
    <property type="term" value="C:plasma membrane"/>
    <property type="evidence" value="ECO:0007669"/>
    <property type="project" value="UniProtKB-SubCell"/>
</dbReference>
<keyword evidence="8 9" id="KW-0472">Membrane</keyword>
<protein>
    <submittedName>
        <fullName evidence="10">CusA/CzcA family heavy metal efflux RND transporter</fullName>
    </submittedName>
</protein>
<dbReference type="GO" id="GO:0042910">
    <property type="term" value="F:xenobiotic transmembrane transporter activity"/>
    <property type="evidence" value="ECO:0007669"/>
    <property type="project" value="TreeGrafter"/>
</dbReference>
<feature type="transmembrane region" description="Helical" evidence="9">
    <location>
        <begin position="481"/>
        <end position="504"/>
    </location>
</feature>
<dbReference type="SUPFAM" id="SSF82714">
    <property type="entry name" value="Multidrug efflux transporter AcrB TolC docking domain, DN and DC subdomains"/>
    <property type="match status" value="2"/>
</dbReference>
<evidence type="ECO:0000256" key="5">
    <source>
        <dbReference type="ARBA" id="ARBA00022475"/>
    </source>
</evidence>
<keyword evidence="11" id="KW-1185">Reference proteome</keyword>
<evidence type="ECO:0000256" key="2">
    <source>
        <dbReference type="ARBA" id="ARBA00007613"/>
    </source>
</evidence>
<feature type="transmembrane region" description="Helical" evidence="9">
    <location>
        <begin position="342"/>
        <end position="361"/>
    </location>
</feature>
<organism evidence="10 11">
    <name type="scientific">Adhaeribacter arboris</name>
    <dbReference type="NCBI Taxonomy" id="2072846"/>
    <lineage>
        <taxon>Bacteria</taxon>
        <taxon>Pseudomonadati</taxon>
        <taxon>Bacteroidota</taxon>
        <taxon>Cytophagia</taxon>
        <taxon>Cytophagales</taxon>
        <taxon>Hymenobacteraceae</taxon>
        <taxon>Adhaeribacter</taxon>
    </lineage>
</organism>
<accession>A0A2T2YM90</accession>
<dbReference type="PANTHER" id="PTHR32063:SF24">
    <property type="entry name" value="CATION EFFLUX SYSTEM (ACRB_ACRD_ACRF FAMILY)"/>
    <property type="match status" value="1"/>
</dbReference>
<evidence type="ECO:0000313" key="11">
    <source>
        <dbReference type="Proteomes" id="UP000240357"/>
    </source>
</evidence>
<proteinExistence type="inferred from homology"/>
<dbReference type="Pfam" id="PF02321">
    <property type="entry name" value="OEP"/>
    <property type="match status" value="1"/>
</dbReference>
<dbReference type="Gene3D" id="1.20.1640.10">
    <property type="entry name" value="Multidrug efflux transporter AcrB transmembrane domain"/>
    <property type="match status" value="2"/>
</dbReference>
<feature type="transmembrane region" description="Helical" evidence="9">
    <location>
        <begin position="525"/>
        <end position="556"/>
    </location>
</feature>
<feature type="transmembrane region" description="Helical" evidence="9">
    <location>
        <begin position="1053"/>
        <end position="1072"/>
    </location>
</feature>
<keyword evidence="5" id="KW-1003">Cell membrane</keyword>
<dbReference type="Gene3D" id="1.20.1600.10">
    <property type="entry name" value="Outer membrane efflux proteins (OEP)"/>
    <property type="match status" value="1"/>
</dbReference>
<keyword evidence="7 9" id="KW-1133">Transmembrane helix</keyword>
<dbReference type="RefSeq" id="WP_106932802.1">
    <property type="nucleotide sequence ID" value="NZ_PYFT01000001.1"/>
</dbReference>
<evidence type="ECO:0000256" key="1">
    <source>
        <dbReference type="ARBA" id="ARBA00004651"/>
    </source>
</evidence>
<evidence type="ECO:0000313" key="10">
    <source>
        <dbReference type="EMBL" id="PSR56624.1"/>
    </source>
</evidence>
<feature type="transmembrane region" description="Helical" evidence="9">
    <location>
        <begin position="394"/>
        <end position="417"/>
    </location>
</feature>
<feature type="transmembrane region" description="Helical" evidence="9">
    <location>
        <begin position="368"/>
        <end position="388"/>
    </location>
</feature>
<feature type="transmembrane region" description="Helical" evidence="9">
    <location>
        <begin position="1006"/>
        <end position="1032"/>
    </location>
</feature>
<dbReference type="SUPFAM" id="SSF56954">
    <property type="entry name" value="Outer membrane efflux proteins (OEP)"/>
    <property type="match status" value="1"/>
</dbReference>
<feature type="transmembrane region" description="Helical" evidence="9">
    <location>
        <begin position="876"/>
        <end position="895"/>
    </location>
</feature>
<comment type="subcellular location">
    <subcellularLocation>
        <location evidence="1">Cell membrane</location>
        <topology evidence="1">Multi-pass membrane protein</topology>
    </subcellularLocation>
</comment>
<comment type="similarity">
    <text evidence="3">Belongs to the resistance-nodulation-cell division (RND) (TC 2.A.6) family.</text>
</comment>
<evidence type="ECO:0000256" key="8">
    <source>
        <dbReference type="ARBA" id="ARBA00023136"/>
    </source>
</evidence>
<dbReference type="InterPro" id="IPR027463">
    <property type="entry name" value="AcrB_DN_DC_subdom"/>
</dbReference>
<gene>
    <name evidence="10" type="ORF">AHMF7605_25580</name>
</gene>
<reference evidence="10 11" key="1">
    <citation type="submission" date="2018-03" db="EMBL/GenBank/DDBJ databases">
        <title>Adhaeribacter sp. HMF7605 Genome sequencing and assembly.</title>
        <authorList>
            <person name="Kang H."/>
            <person name="Kang J."/>
            <person name="Cha I."/>
            <person name="Kim H."/>
            <person name="Joh K."/>
        </authorList>
    </citation>
    <scope>NUCLEOTIDE SEQUENCE [LARGE SCALE GENOMIC DNA]</scope>
    <source>
        <strain evidence="10 11">HMF7605</strain>
    </source>
</reference>
<dbReference type="Gene3D" id="3.30.70.1440">
    <property type="entry name" value="Multidrug efflux transporter AcrB pore domain"/>
    <property type="match status" value="1"/>
</dbReference>
<evidence type="ECO:0000256" key="9">
    <source>
        <dbReference type="SAM" id="Phobius"/>
    </source>
</evidence>